<feature type="non-terminal residue" evidence="15">
    <location>
        <position position="173"/>
    </location>
</feature>
<evidence type="ECO:0000256" key="2">
    <source>
        <dbReference type="ARBA" id="ARBA00004134"/>
    </source>
</evidence>
<dbReference type="GO" id="GO:0016197">
    <property type="term" value="P:endosomal transport"/>
    <property type="evidence" value="ECO:0007669"/>
    <property type="project" value="TreeGrafter"/>
</dbReference>
<evidence type="ECO:0000256" key="3">
    <source>
        <dbReference type="ARBA" id="ARBA00004413"/>
    </source>
</evidence>
<reference evidence="16" key="2">
    <citation type="submission" date="2015-01" db="EMBL/GenBank/DDBJ databases">
        <title>Evolutionary Origins and Diversification of the Mycorrhizal Mutualists.</title>
        <authorList>
            <consortium name="DOE Joint Genome Institute"/>
            <consortium name="Mycorrhizal Genomics Consortium"/>
            <person name="Kohler A."/>
            <person name="Kuo A."/>
            <person name="Nagy L.G."/>
            <person name="Floudas D."/>
            <person name="Copeland A."/>
            <person name="Barry K.W."/>
            <person name="Cichocki N."/>
            <person name="Veneault-Fourrey C."/>
            <person name="LaButti K."/>
            <person name="Lindquist E.A."/>
            <person name="Lipzen A."/>
            <person name="Lundell T."/>
            <person name="Morin E."/>
            <person name="Murat C."/>
            <person name="Riley R."/>
            <person name="Ohm R."/>
            <person name="Sun H."/>
            <person name="Tunlid A."/>
            <person name="Henrissat B."/>
            <person name="Grigoriev I.V."/>
            <person name="Hibbett D.S."/>
            <person name="Martin F."/>
        </authorList>
    </citation>
    <scope>NUCLEOTIDE SEQUENCE [LARGE SCALE GENOMIC DNA]</scope>
    <source>
        <strain evidence="16">MAFF 305830</strain>
    </source>
</reference>
<dbReference type="PANTHER" id="PTHR11216:SF173">
    <property type="entry name" value="ACTIN CYTOSKELETON-REGULATORY COMPLEX PROTEIN PAN1"/>
    <property type="match status" value="1"/>
</dbReference>
<reference evidence="15 16" key="1">
    <citation type="submission" date="2014-04" db="EMBL/GenBank/DDBJ databases">
        <authorList>
            <consortium name="DOE Joint Genome Institute"/>
            <person name="Kuo A."/>
            <person name="Zuccaro A."/>
            <person name="Kohler A."/>
            <person name="Nagy L.G."/>
            <person name="Floudas D."/>
            <person name="Copeland A."/>
            <person name="Barry K.W."/>
            <person name="Cichocki N."/>
            <person name="Veneault-Fourrey C."/>
            <person name="LaButti K."/>
            <person name="Lindquist E.A."/>
            <person name="Lipzen A."/>
            <person name="Lundell T."/>
            <person name="Morin E."/>
            <person name="Murat C."/>
            <person name="Sun H."/>
            <person name="Tunlid A."/>
            <person name="Henrissat B."/>
            <person name="Grigoriev I.V."/>
            <person name="Hibbett D.S."/>
            <person name="Martin F."/>
            <person name="Nordberg H.P."/>
            <person name="Cantor M.N."/>
            <person name="Hua S.X."/>
        </authorList>
    </citation>
    <scope>NUCLEOTIDE SEQUENCE [LARGE SCALE GENOMIC DNA]</scope>
    <source>
        <strain evidence="15 16">MAFF 305830</strain>
    </source>
</reference>
<dbReference type="Proteomes" id="UP000054097">
    <property type="component" value="Unassembled WGS sequence"/>
</dbReference>
<dbReference type="GO" id="GO:0005768">
    <property type="term" value="C:endosome"/>
    <property type="evidence" value="ECO:0007669"/>
    <property type="project" value="UniProtKB-SubCell"/>
</dbReference>
<evidence type="ECO:0000313" key="16">
    <source>
        <dbReference type="Proteomes" id="UP000054097"/>
    </source>
</evidence>
<keyword evidence="7" id="KW-0677">Repeat</keyword>
<evidence type="ECO:0000259" key="14">
    <source>
        <dbReference type="PROSITE" id="PS50222"/>
    </source>
</evidence>
<dbReference type="CDD" id="cd00052">
    <property type="entry name" value="EH"/>
    <property type="match status" value="1"/>
</dbReference>
<dbReference type="Gene3D" id="1.10.238.10">
    <property type="entry name" value="EF-hand"/>
    <property type="match status" value="2"/>
</dbReference>
<keyword evidence="9" id="KW-0106">Calcium</keyword>
<keyword evidence="12" id="KW-0206">Cytoskeleton</keyword>
<evidence type="ECO:0000256" key="5">
    <source>
        <dbReference type="ARBA" id="ARBA00022490"/>
    </source>
</evidence>
<comment type="similarity">
    <text evidence="4">Belongs to the PAN1 family.</text>
</comment>
<keyword evidence="11" id="KW-0472">Membrane</keyword>
<dbReference type="PROSITE" id="PS00018">
    <property type="entry name" value="EF_HAND_1"/>
    <property type="match status" value="1"/>
</dbReference>
<evidence type="ECO:0000256" key="6">
    <source>
        <dbReference type="ARBA" id="ARBA00022583"/>
    </source>
</evidence>
<feature type="non-terminal residue" evidence="15">
    <location>
        <position position="1"/>
    </location>
</feature>
<dbReference type="Pfam" id="PF12763">
    <property type="entry name" value="EH"/>
    <property type="match status" value="2"/>
</dbReference>
<accession>A0A0C3AQ39</accession>
<dbReference type="STRING" id="933852.A0A0C3AQ39"/>
<dbReference type="GO" id="GO:0006897">
    <property type="term" value="P:endocytosis"/>
    <property type="evidence" value="ECO:0007669"/>
    <property type="project" value="TreeGrafter"/>
</dbReference>
<sequence length="173" mass="18945">EYGVLDGEAARDVFRRSGLDNKTLATIWELVDENERGFLEQKGVLRMLRLISCAQRGQRLHARKYENGVPGLSSRAILPTGPTVPLITSITRPPDDPLPALTDKEKAAFIAIFDRNDPQGGNISGAQGLQILSRSQLPTTVLAQIWDLADADRSGSLSKGEFVVAMYLVKLVM</sequence>
<dbReference type="InterPro" id="IPR000261">
    <property type="entry name" value="EH_dom"/>
</dbReference>
<evidence type="ECO:0000256" key="8">
    <source>
        <dbReference type="ARBA" id="ARBA00022753"/>
    </source>
</evidence>
<dbReference type="GO" id="GO:0030479">
    <property type="term" value="C:actin cortical patch"/>
    <property type="evidence" value="ECO:0007669"/>
    <property type="project" value="UniProtKB-SubCell"/>
</dbReference>
<protein>
    <submittedName>
        <fullName evidence="15">Uncharacterized protein</fullName>
    </submittedName>
</protein>
<dbReference type="GO" id="GO:0005886">
    <property type="term" value="C:plasma membrane"/>
    <property type="evidence" value="ECO:0007669"/>
    <property type="project" value="TreeGrafter"/>
</dbReference>
<feature type="domain" description="EH" evidence="13">
    <location>
        <begin position="105"/>
        <end position="173"/>
    </location>
</feature>
<dbReference type="EMBL" id="KN824362">
    <property type="protein sequence ID" value="KIM22154.1"/>
    <property type="molecule type" value="Genomic_DNA"/>
</dbReference>
<keyword evidence="5" id="KW-0963">Cytoplasm</keyword>
<evidence type="ECO:0000256" key="11">
    <source>
        <dbReference type="ARBA" id="ARBA00023136"/>
    </source>
</evidence>
<evidence type="ECO:0000256" key="10">
    <source>
        <dbReference type="ARBA" id="ARBA00023054"/>
    </source>
</evidence>
<dbReference type="OrthoDB" id="524326at2759"/>
<dbReference type="PROSITE" id="PS50031">
    <property type="entry name" value="EH"/>
    <property type="match status" value="2"/>
</dbReference>
<name>A0A0C3AQ39_SERVB</name>
<keyword evidence="10" id="KW-0175">Coiled coil</keyword>
<dbReference type="SMART" id="SM00054">
    <property type="entry name" value="EFh"/>
    <property type="match status" value="2"/>
</dbReference>
<evidence type="ECO:0000256" key="9">
    <source>
        <dbReference type="ARBA" id="ARBA00022837"/>
    </source>
</evidence>
<dbReference type="AlphaFoldDB" id="A0A0C3AQ39"/>
<gene>
    <name evidence="15" type="ORF">M408DRAFT_56029</name>
</gene>
<dbReference type="SUPFAM" id="SSF47473">
    <property type="entry name" value="EF-hand"/>
    <property type="match status" value="2"/>
</dbReference>
<dbReference type="InterPro" id="IPR011992">
    <property type="entry name" value="EF-hand-dom_pair"/>
</dbReference>
<dbReference type="InterPro" id="IPR002048">
    <property type="entry name" value="EF_hand_dom"/>
</dbReference>
<proteinExistence type="inferred from homology"/>
<evidence type="ECO:0000256" key="7">
    <source>
        <dbReference type="ARBA" id="ARBA00022737"/>
    </source>
</evidence>
<comment type="subcellular location">
    <subcellularLocation>
        <location evidence="3">Cell membrane</location>
        <topology evidence="3">Peripheral membrane protein</topology>
        <orientation evidence="3">Cytoplasmic side</orientation>
    </subcellularLocation>
    <subcellularLocation>
        <location evidence="2">Cytoplasm</location>
        <location evidence="2">Cytoskeleton</location>
        <location evidence="2">Actin patch</location>
    </subcellularLocation>
    <subcellularLocation>
        <location evidence="1">Endosome membrane</location>
        <topology evidence="1">Peripheral membrane protein</topology>
        <orientation evidence="1">Cytoplasmic side</orientation>
    </subcellularLocation>
</comment>
<dbReference type="PANTHER" id="PTHR11216">
    <property type="entry name" value="EH DOMAIN"/>
    <property type="match status" value="1"/>
</dbReference>
<keyword evidence="16" id="KW-1185">Reference proteome</keyword>
<organism evidence="15 16">
    <name type="scientific">Serendipita vermifera MAFF 305830</name>
    <dbReference type="NCBI Taxonomy" id="933852"/>
    <lineage>
        <taxon>Eukaryota</taxon>
        <taxon>Fungi</taxon>
        <taxon>Dikarya</taxon>
        <taxon>Basidiomycota</taxon>
        <taxon>Agaricomycotina</taxon>
        <taxon>Agaricomycetes</taxon>
        <taxon>Sebacinales</taxon>
        <taxon>Serendipitaceae</taxon>
        <taxon>Serendipita</taxon>
    </lineage>
</organism>
<keyword evidence="6" id="KW-0254">Endocytosis</keyword>
<dbReference type="HOGENOM" id="CLU_1551374_0_0_1"/>
<dbReference type="SMART" id="SM00027">
    <property type="entry name" value="EH"/>
    <property type="match status" value="1"/>
</dbReference>
<dbReference type="InterPro" id="IPR018247">
    <property type="entry name" value="EF_Hand_1_Ca_BS"/>
</dbReference>
<evidence type="ECO:0000313" key="15">
    <source>
        <dbReference type="EMBL" id="KIM22154.1"/>
    </source>
</evidence>
<keyword evidence="8" id="KW-0967">Endosome</keyword>
<evidence type="ECO:0000256" key="12">
    <source>
        <dbReference type="ARBA" id="ARBA00023212"/>
    </source>
</evidence>
<feature type="domain" description="EF-hand" evidence="14">
    <location>
        <begin position="137"/>
        <end position="172"/>
    </location>
</feature>
<feature type="domain" description="EH" evidence="13">
    <location>
        <begin position="1"/>
        <end position="70"/>
    </location>
</feature>
<evidence type="ECO:0000256" key="4">
    <source>
        <dbReference type="ARBA" id="ARBA00009351"/>
    </source>
</evidence>
<dbReference type="GO" id="GO:0005509">
    <property type="term" value="F:calcium ion binding"/>
    <property type="evidence" value="ECO:0007669"/>
    <property type="project" value="InterPro"/>
</dbReference>
<dbReference type="PROSITE" id="PS50222">
    <property type="entry name" value="EF_HAND_2"/>
    <property type="match status" value="1"/>
</dbReference>
<evidence type="ECO:0000259" key="13">
    <source>
        <dbReference type="PROSITE" id="PS50031"/>
    </source>
</evidence>
<evidence type="ECO:0000256" key="1">
    <source>
        <dbReference type="ARBA" id="ARBA00004125"/>
    </source>
</evidence>